<dbReference type="AlphaFoldDB" id="A0A2V4DNS2"/>
<dbReference type="InterPro" id="IPR023366">
    <property type="entry name" value="ATP_synth_asu-like_sf"/>
</dbReference>
<feature type="domain" description="Peptidase S74" evidence="1">
    <location>
        <begin position="594"/>
        <end position="731"/>
    </location>
</feature>
<protein>
    <recommendedName>
        <fullName evidence="1">Peptidase S74 domain-containing protein</fullName>
    </recommendedName>
</protein>
<dbReference type="Proteomes" id="UP000247673">
    <property type="component" value="Unassembled WGS sequence"/>
</dbReference>
<dbReference type="InterPro" id="IPR011049">
    <property type="entry name" value="Serralysin-like_metalloprot_C"/>
</dbReference>
<proteinExistence type="predicted"/>
<dbReference type="EMBL" id="QGLO01000004">
    <property type="protein sequence ID" value="PXY91760.1"/>
    <property type="molecule type" value="Genomic_DNA"/>
</dbReference>
<dbReference type="OrthoDB" id="7033777at2"/>
<comment type="caution">
    <text evidence="2">The sequence shown here is derived from an EMBL/GenBank/DDBJ whole genome shotgun (WGS) entry which is preliminary data.</text>
</comment>
<evidence type="ECO:0000259" key="1">
    <source>
        <dbReference type="PROSITE" id="PS51688"/>
    </source>
</evidence>
<dbReference type="PROSITE" id="PS51688">
    <property type="entry name" value="ICA"/>
    <property type="match status" value="1"/>
</dbReference>
<reference evidence="2 3" key="1">
    <citation type="submission" date="2018-05" db="EMBL/GenBank/DDBJ databases">
        <title>Reference genomes for bee gut microbiota database.</title>
        <authorList>
            <person name="Ellegaard K.M."/>
        </authorList>
    </citation>
    <scope>NUCLEOTIDE SEQUENCE [LARGE SCALE GENOMIC DNA]</scope>
    <source>
        <strain evidence="2 3">ESL0172</strain>
    </source>
</reference>
<dbReference type="InterPro" id="IPR030392">
    <property type="entry name" value="S74_ICA"/>
</dbReference>
<keyword evidence="3" id="KW-1185">Reference proteome</keyword>
<evidence type="ECO:0000313" key="2">
    <source>
        <dbReference type="EMBL" id="PXY91760.1"/>
    </source>
</evidence>
<dbReference type="Gene3D" id="2.150.10.10">
    <property type="entry name" value="Serralysin-like metalloprotease, C-terminal"/>
    <property type="match status" value="1"/>
</dbReference>
<dbReference type="Pfam" id="PF13884">
    <property type="entry name" value="Peptidase_S74"/>
    <property type="match status" value="1"/>
</dbReference>
<dbReference type="Gene3D" id="2.160.20.10">
    <property type="entry name" value="Single-stranded right-handed beta-helix, Pectin lyase-like"/>
    <property type="match status" value="1"/>
</dbReference>
<dbReference type="Gene3D" id="2.40.30.20">
    <property type="match status" value="1"/>
</dbReference>
<dbReference type="RefSeq" id="WP_110447693.1">
    <property type="nucleotide sequence ID" value="NZ_CP132381.1"/>
</dbReference>
<dbReference type="SUPFAM" id="SSF101967">
    <property type="entry name" value="Adhesin YadA, collagen-binding domain"/>
    <property type="match status" value="1"/>
</dbReference>
<gene>
    <name evidence="2" type="ORF">DKK78_05425</name>
</gene>
<name>A0A2V4DNS2_9GAMM</name>
<accession>A0A2V4DNS2</accession>
<dbReference type="InterPro" id="IPR012334">
    <property type="entry name" value="Pectin_lyas_fold"/>
</dbReference>
<organism evidence="2 3">
    <name type="scientific">Gilliamella apis</name>
    <dbReference type="NCBI Taxonomy" id="1970738"/>
    <lineage>
        <taxon>Bacteria</taxon>
        <taxon>Pseudomonadati</taxon>
        <taxon>Pseudomonadota</taxon>
        <taxon>Gammaproteobacteria</taxon>
        <taxon>Orbales</taxon>
        <taxon>Orbaceae</taxon>
        <taxon>Gilliamella</taxon>
    </lineage>
</organism>
<sequence length="733" mass="80055">MSVSKQQTKIEYIADGSTAVFPFLCQIVNASNLIVKVKGIQVNNYRIAGLNNPLGVKIVFNNAPIKGSQVILEHVTQSNLSNISYDVIDDTNIMVKHSFPDAIVRTLHDKNADNISVKDFGAIGDGLTNEDNVFRKIEETLKDKLIDLCGLTYLVTKVYTGNKYCNGFFRRKDGTLIPALYHSMSIRSGRYIQAIGQDALSKIEETPNGAIGTNLIAIGPRAMFNAINVKNNYAIGYQALYSMENGVYNTAFGFESLFSNNGTGDNVTGSRNAAFGDNTMRYNTTGYNNIAIGRNAGQTNVTGNSNIHIGVASGAGDCPVNFDKKIINTFPTDKNNCVAVGASTLFYTHSDGHTALGDKSLQYLKRGLNNTAVGFCAGRLLESNVSPTGKELTNEKANGEYTVSNGIISITQPNHGYTSGFTVKILFKTGILNSITADYLWLVINVIDENTYICTAPENIVGEGTTLVVNYFSEIDSTTNCNYNTIVGYNALASGTTAKNSTVVGAGALTSGGKSDNTAIGFRALNFLGENGNQIRNTAIGSRAMEFMIDGSECTNVYNSTAIGYKSSVKGSNEIQLGNSFTTPYAYQSLQLRSDIRDKTDIRDCDLGLDFILGLRPVRGKWNIRDDYFDDHKIQVGLDENKQPIYKTKLEFNEADYLAKTKKRTREHEWFIAQEVEALCKKMGVDFSGLHHASVKGGSDVYSLSYDSFIPPIVKAIQELSKEIESLKKTNKQ</sequence>
<evidence type="ECO:0000313" key="3">
    <source>
        <dbReference type="Proteomes" id="UP000247673"/>
    </source>
</evidence>